<keyword evidence="1" id="KW-0472">Membrane</keyword>
<proteinExistence type="predicted"/>
<reference evidence="2 3" key="1">
    <citation type="journal article" date="2019" name="Syst. Appl. Microbiol.">
        <title>New species of pathogenic Pseudomonas isolated from citrus in Tunisia: Proposal of Pseudomonas kairouanensis sp. nov. and Pseudomonas nabeulensis sp. nov.</title>
        <authorList>
            <person name="Oueslati M."/>
            <person name="Mulet M."/>
            <person name="Gomila M."/>
            <person name="Berge O."/>
            <person name="Hajlaoui M.R."/>
            <person name="Lalucat J."/>
            <person name="Sadfi-Zouaoui N."/>
            <person name="Garcia-Valdes E."/>
        </authorList>
    </citation>
    <scope>NUCLEOTIDE SEQUENCE [LARGE SCALE GENOMIC DNA]</scope>
    <source>
        <strain evidence="2 3">KC12</strain>
    </source>
</reference>
<dbReference type="EMBL" id="QUZU01000039">
    <property type="protein sequence ID" value="TFY85751.1"/>
    <property type="molecule type" value="Genomic_DNA"/>
</dbReference>
<organism evidence="2 3">
    <name type="scientific">Pseudomonas kairouanensis</name>
    <dbReference type="NCBI Taxonomy" id="2293832"/>
    <lineage>
        <taxon>Bacteria</taxon>
        <taxon>Pseudomonadati</taxon>
        <taxon>Pseudomonadota</taxon>
        <taxon>Gammaproteobacteria</taxon>
        <taxon>Pseudomonadales</taxon>
        <taxon>Pseudomonadaceae</taxon>
        <taxon>Pseudomonas</taxon>
    </lineage>
</organism>
<evidence type="ECO:0000313" key="3">
    <source>
        <dbReference type="Proteomes" id="UP000297391"/>
    </source>
</evidence>
<gene>
    <name evidence="2" type="ORF">DYL59_24255</name>
</gene>
<protein>
    <submittedName>
        <fullName evidence="2">Uncharacterized protein</fullName>
    </submittedName>
</protein>
<accession>A0A4Z0AHA8</accession>
<sequence>METVTMWGYNLKVSDLIALGALVVAGLALLLSGLAYRLNRNSLSLYEGGDQRGIVLYVTNNSPHAVTITDIGFVGPDGHRSTLLGEHSLRVRIDPRDEASIPISTSQAFRLQCAKGDFSRHCLFVALATGDKFYTVGRFNRWWWWLLGWRDGSRRRRIQRSE</sequence>
<keyword evidence="3" id="KW-1185">Reference proteome</keyword>
<feature type="transmembrane region" description="Helical" evidence="1">
    <location>
        <begin position="16"/>
        <end position="36"/>
    </location>
</feature>
<evidence type="ECO:0000313" key="2">
    <source>
        <dbReference type="EMBL" id="TFY85751.1"/>
    </source>
</evidence>
<dbReference type="Proteomes" id="UP000297391">
    <property type="component" value="Unassembled WGS sequence"/>
</dbReference>
<keyword evidence="1" id="KW-0812">Transmembrane</keyword>
<comment type="caution">
    <text evidence="2">The sequence shown here is derived from an EMBL/GenBank/DDBJ whole genome shotgun (WGS) entry which is preliminary data.</text>
</comment>
<evidence type="ECO:0000256" key="1">
    <source>
        <dbReference type="SAM" id="Phobius"/>
    </source>
</evidence>
<name>A0A4Z0AHA8_9PSED</name>
<dbReference type="AlphaFoldDB" id="A0A4Z0AHA8"/>
<keyword evidence="1" id="KW-1133">Transmembrane helix</keyword>